<proteinExistence type="predicted"/>
<protein>
    <submittedName>
        <fullName evidence="1">Uncharacterized protein</fullName>
    </submittedName>
</protein>
<reference evidence="2" key="1">
    <citation type="journal article" date="2022" name="Mol. Ecol. Resour.">
        <title>The genomes of chicory, endive, great burdock and yacon provide insights into Asteraceae palaeo-polyploidization history and plant inulin production.</title>
        <authorList>
            <person name="Fan W."/>
            <person name="Wang S."/>
            <person name="Wang H."/>
            <person name="Wang A."/>
            <person name="Jiang F."/>
            <person name="Liu H."/>
            <person name="Zhao H."/>
            <person name="Xu D."/>
            <person name="Zhang Y."/>
        </authorList>
    </citation>
    <scope>NUCLEOTIDE SEQUENCE [LARGE SCALE GENOMIC DNA]</scope>
    <source>
        <strain evidence="2">cv. Punajuju</strain>
    </source>
</reference>
<dbReference type="Proteomes" id="UP001055811">
    <property type="component" value="Linkage Group LG01"/>
</dbReference>
<reference evidence="1 2" key="2">
    <citation type="journal article" date="2022" name="Mol. Ecol. Resour.">
        <title>The genomes of chicory, endive, great burdock and yacon provide insights into Asteraceae paleo-polyploidization history and plant inulin production.</title>
        <authorList>
            <person name="Fan W."/>
            <person name="Wang S."/>
            <person name="Wang H."/>
            <person name="Wang A."/>
            <person name="Jiang F."/>
            <person name="Liu H."/>
            <person name="Zhao H."/>
            <person name="Xu D."/>
            <person name="Zhang Y."/>
        </authorList>
    </citation>
    <scope>NUCLEOTIDE SEQUENCE [LARGE SCALE GENOMIC DNA]</scope>
    <source>
        <strain evidence="2">cv. Punajuju</strain>
        <tissue evidence="1">Leaves</tissue>
    </source>
</reference>
<name>A0ACB9H421_CICIN</name>
<organism evidence="1 2">
    <name type="scientific">Cichorium intybus</name>
    <name type="common">Chicory</name>
    <dbReference type="NCBI Taxonomy" id="13427"/>
    <lineage>
        <taxon>Eukaryota</taxon>
        <taxon>Viridiplantae</taxon>
        <taxon>Streptophyta</taxon>
        <taxon>Embryophyta</taxon>
        <taxon>Tracheophyta</taxon>
        <taxon>Spermatophyta</taxon>
        <taxon>Magnoliopsida</taxon>
        <taxon>eudicotyledons</taxon>
        <taxon>Gunneridae</taxon>
        <taxon>Pentapetalae</taxon>
        <taxon>asterids</taxon>
        <taxon>campanulids</taxon>
        <taxon>Asterales</taxon>
        <taxon>Asteraceae</taxon>
        <taxon>Cichorioideae</taxon>
        <taxon>Cichorieae</taxon>
        <taxon>Cichoriinae</taxon>
        <taxon>Cichorium</taxon>
    </lineage>
</organism>
<accession>A0ACB9H421</accession>
<evidence type="ECO:0000313" key="2">
    <source>
        <dbReference type="Proteomes" id="UP001055811"/>
    </source>
</evidence>
<dbReference type="EMBL" id="CM042009">
    <property type="protein sequence ID" value="KAI3790183.1"/>
    <property type="molecule type" value="Genomic_DNA"/>
</dbReference>
<gene>
    <name evidence="1" type="ORF">L2E82_03029</name>
</gene>
<keyword evidence="2" id="KW-1185">Reference proteome</keyword>
<comment type="caution">
    <text evidence="1">The sequence shown here is derived from an EMBL/GenBank/DDBJ whole genome shotgun (WGS) entry which is preliminary data.</text>
</comment>
<evidence type="ECO:0000313" key="1">
    <source>
        <dbReference type="EMBL" id="KAI3790183.1"/>
    </source>
</evidence>
<sequence length="70" mass="7800">MSDHSVFSQIAQAPEDPILGILIFILSLLRSDKKQVTVLFQLLFSRVDDGHGLPPLRLLLQTTRLSSLLS</sequence>